<dbReference type="InterPro" id="IPR015943">
    <property type="entry name" value="WD40/YVTN_repeat-like_dom_sf"/>
</dbReference>
<protein>
    <submittedName>
        <fullName evidence="5">Uncharacterized protein</fullName>
    </submittedName>
</protein>
<evidence type="ECO:0000256" key="2">
    <source>
        <dbReference type="ARBA" id="ARBA00022574"/>
    </source>
</evidence>
<dbReference type="GO" id="GO:0005737">
    <property type="term" value="C:cytoplasm"/>
    <property type="evidence" value="ECO:0007669"/>
    <property type="project" value="TreeGrafter"/>
</dbReference>
<evidence type="ECO:0000313" key="6">
    <source>
        <dbReference type="Proteomes" id="UP000054498"/>
    </source>
</evidence>
<keyword evidence="2 4" id="KW-0853">WD repeat</keyword>
<proteinExistence type="predicted"/>
<dbReference type="STRING" id="145388.A0A0D2NSK8"/>
<reference evidence="5 6" key="1">
    <citation type="journal article" date="2013" name="BMC Genomics">
        <title>Reconstruction of the lipid metabolism for the microalga Monoraphidium neglectum from its genome sequence reveals characteristics suitable for biofuel production.</title>
        <authorList>
            <person name="Bogen C."/>
            <person name="Al-Dilaimi A."/>
            <person name="Albersmeier A."/>
            <person name="Wichmann J."/>
            <person name="Grundmann M."/>
            <person name="Rupp O."/>
            <person name="Lauersen K.J."/>
            <person name="Blifernez-Klassen O."/>
            <person name="Kalinowski J."/>
            <person name="Goesmann A."/>
            <person name="Mussgnug J.H."/>
            <person name="Kruse O."/>
        </authorList>
    </citation>
    <scope>NUCLEOTIDE SEQUENCE [LARGE SCALE GENOMIC DNA]</scope>
    <source>
        <strain evidence="5 6">SAG 48.87</strain>
    </source>
</reference>
<feature type="repeat" description="WD" evidence="4">
    <location>
        <begin position="562"/>
        <end position="596"/>
    </location>
</feature>
<evidence type="ECO:0000256" key="4">
    <source>
        <dbReference type="PROSITE-ProRule" id="PRU00221"/>
    </source>
</evidence>
<dbReference type="PROSITE" id="PS50082">
    <property type="entry name" value="WD_REPEATS_2"/>
    <property type="match status" value="2"/>
</dbReference>
<dbReference type="InterPro" id="IPR036322">
    <property type="entry name" value="WD40_repeat_dom_sf"/>
</dbReference>
<accession>A0A0D2NSK8</accession>
<dbReference type="SUPFAM" id="SSF50978">
    <property type="entry name" value="WD40 repeat-like"/>
    <property type="match status" value="1"/>
</dbReference>
<dbReference type="EMBL" id="KK100282">
    <property type="protein sequence ID" value="KIZ07221.1"/>
    <property type="molecule type" value="Genomic_DNA"/>
</dbReference>
<keyword evidence="6" id="KW-1185">Reference proteome</keyword>
<feature type="repeat" description="WD" evidence="4">
    <location>
        <begin position="512"/>
        <end position="547"/>
    </location>
</feature>
<organism evidence="5 6">
    <name type="scientific">Monoraphidium neglectum</name>
    <dbReference type="NCBI Taxonomy" id="145388"/>
    <lineage>
        <taxon>Eukaryota</taxon>
        <taxon>Viridiplantae</taxon>
        <taxon>Chlorophyta</taxon>
        <taxon>core chlorophytes</taxon>
        <taxon>Chlorophyceae</taxon>
        <taxon>CS clade</taxon>
        <taxon>Sphaeropleales</taxon>
        <taxon>Selenastraceae</taxon>
        <taxon>Monoraphidium</taxon>
    </lineage>
</organism>
<dbReference type="AlphaFoldDB" id="A0A0D2NSK8"/>
<name>A0A0D2NSK8_9CHLO</name>
<dbReference type="GO" id="GO:0005634">
    <property type="term" value="C:nucleus"/>
    <property type="evidence" value="ECO:0007669"/>
    <property type="project" value="TreeGrafter"/>
</dbReference>
<dbReference type="GO" id="GO:0043161">
    <property type="term" value="P:proteasome-mediated ubiquitin-dependent protein catabolic process"/>
    <property type="evidence" value="ECO:0007669"/>
    <property type="project" value="TreeGrafter"/>
</dbReference>
<evidence type="ECO:0000256" key="3">
    <source>
        <dbReference type="ARBA" id="ARBA00022737"/>
    </source>
</evidence>
<dbReference type="PANTHER" id="PTHR19849:SF0">
    <property type="entry name" value="PHOSPHOLIPASE A-2-ACTIVATING PROTEIN"/>
    <property type="match status" value="1"/>
</dbReference>
<dbReference type="InterPro" id="IPR019775">
    <property type="entry name" value="WD40_repeat_CS"/>
</dbReference>
<dbReference type="SMART" id="SM00320">
    <property type="entry name" value="WD40"/>
    <property type="match status" value="3"/>
</dbReference>
<dbReference type="InterPro" id="IPR001680">
    <property type="entry name" value="WD40_rpt"/>
</dbReference>
<gene>
    <name evidence="5" type="ORF">MNEG_0734</name>
</gene>
<dbReference type="OrthoDB" id="539585at2759"/>
<dbReference type="PANTHER" id="PTHR19849">
    <property type="entry name" value="PHOSPHOLIPASE A-2-ACTIVATING PROTEIN"/>
    <property type="match status" value="1"/>
</dbReference>
<dbReference type="KEGG" id="mng:MNEG_0734"/>
<dbReference type="RefSeq" id="XP_013906240.1">
    <property type="nucleotide sequence ID" value="XM_014050786.1"/>
</dbReference>
<evidence type="ECO:0000313" key="5">
    <source>
        <dbReference type="EMBL" id="KIZ07221.1"/>
    </source>
</evidence>
<keyword evidence="1" id="KW-0963">Cytoplasm</keyword>
<sequence length="702" mass="73169">MRFRVEIELADSEIPVATEILQVIRLLTEHVKGSQLVVNGVPSAAQPPAGQGLAPAALPAAPAAVAAAPPPVAASTASSAQLPLKELVRSILLRVTPDGANAEQVAKELATALATARQQHPSGGDEFMRTLPEEFTEAFTGVAFDPSLLKAQRGSAPFVRVLAALPDPYGKAVSGLVVRKTLGQVTKKRAEDAPRDSFTLQAEAFAMLAAMGLVANFDGALVSMERVLRKPENRAAALDTLCYVVQQSEAKLSGGAAKKETLALLLSSIDGLGDPRWAQETNFLRSKLQPLVQGAPAPAPAPAVPVPVPVPSTPAMSAPPQQQGVPMPVPVPVPVPVPIPAPAPPPAAASAPASTQLVTNKSVPLAAGSIFSLCYEPSKQQLVIGGKDTPLTVVGPGGEIVQQFQHPNQFVCAVDAFPQHHIALASLSSVPDTGVSTGIAVYNSNPWGIRSTINRPGTEMLACLRCLPGTNTFVTGESFKTATPEVFTEAVCMYDLGSALSSGVNAQPLRTWTEHTDLVSCLSPVPGSPHMFLSGSRDTTIKVWDTRLERSAGALQHTPPSPAAHHLMVSCIDAAAGEALVISSSLDGTVSAWDLRRMAGQPGAAAPVLTVQVDGQAVLKVALADTPYPRLAAVATVAGIYALDLQPSGQELVVTKVVQGTLASDVTSRQFNDIRWGRHQGQPVLFAACSDRPRVDVLSVLV</sequence>
<dbReference type="GO" id="GO:0043130">
    <property type="term" value="F:ubiquitin binding"/>
    <property type="evidence" value="ECO:0007669"/>
    <property type="project" value="TreeGrafter"/>
</dbReference>
<dbReference type="PROSITE" id="PS50294">
    <property type="entry name" value="WD_REPEATS_REGION"/>
    <property type="match status" value="1"/>
</dbReference>
<dbReference type="Pfam" id="PF00400">
    <property type="entry name" value="WD40"/>
    <property type="match status" value="2"/>
</dbReference>
<evidence type="ECO:0000256" key="1">
    <source>
        <dbReference type="ARBA" id="ARBA00022490"/>
    </source>
</evidence>
<keyword evidence="3" id="KW-0677">Repeat</keyword>
<dbReference type="Gene3D" id="2.130.10.10">
    <property type="entry name" value="YVTN repeat-like/Quinoprotein amine dehydrogenase"/>
    <property type="match status" value="1"/>
</dbReference>
<dbReference type="GO" id="GO:0010992">
    <property type="term" value="P:ubiquitin recycling"/>
    <property type="evidence" value="ECO:0007669"/>
    <property type="project" value="TreeGrafter"/>
</dbReference>
<dbReference type="Proteomes" id="UP000054498">
    <property type="component" value="Unassembled WGS sequence"/>
</dbReference>
<dbReference type="PROSITE" id="PS00678">
    <property type="entry name" value="WD_REPEATS_1"/>
    <property type="match status" value="1"/>
</dbReference>
<dbReference type="GeneID" id="25726852"/>